<dbReference type="InterPro" id="IPR050319">
    <property type="entry name" value="ABC_transp_ATP-bind"/>
</dbReference>
<evidence type="ECO:0000256" key="3">
    <source>
        <dbReference type="ARBA" id="ARBA00022741"/>
    </source>
</evidence>
<dbReference type="InterPro" id="IPR003593">
    <property type="entry name" value="AAA+_ATPase"/>
</dbReference>
<comment type="caution">
    <text evidence="6">The sequence shown here is derived from an EMBL/GenBank/DDBJ whole genome shotgun (WGS) entry which is preliminary data.</text>
</comment>
<keyword evidence="7" id="KW-1185">Reference proteome</keyword>
<dbReference type="GO" id="GO:0005524">
    <property type="term" value="F:ATP binding"/>
    <property type="evidence" value="ECO:0007669"/>
    <property type="project" value="UniProtKB-KW"/>
</dbReference>
<name>A0A561SFH7_9ACTN</name>
<protein>
    <submittedName>
        <fullName evidence="6">Peptide/nickel transport system ATP-binding protein</fullName>
    </submittedName>
</protein>
<keyword evidence="4 6" id="KW-0067">ATP-binding</keyword>
<evidence type="ECO:0000256" key="2">
    <source>
        <dbReference type="ARBA" id="ARBA00022448"/>
    </source>
</evidence>
<dbReference type="NCBIfam" id="NF007739">
    <property type="entry name" value="PRK10419.1"/>
    <property type="match status" value="2"/>
</dbReference>
<dbReference type="InterPro" id="IPR013563">
    <property type="entry name" value="Oligopep_ABC_C"/>
</dbReference>
<dbReference type="Proteomes" id="UP000317940">
    <property type="component" value="Unassembled WGS sequence"/>
</dbReference>
<dbReference type="CDD" id="cd03257">
    <property type="entry name" value="ABC_NikE_OppD_transporters"/>
    <property type="match status" value="2"/>
</dbReference>
<dbReference type="Pfam" id="PF08352">
    <property type="entry name" value="oligo_HPY"/>
    <property type="match status" value="2"/>
</dbReference>
<gene>
    <name evidence="6" type="ORF">FHX73_15248</name>
</gene>
<dbReference type="FunFam" id="3.40.50.300:FF:000016">
    <property type="entry name" value="Oligopeptide ABC transporter ATP-binding component"/>
    <property type="match status" value="1"/>
</dbReference>
<dbReference type="SMART" id="SM00382">
    <property type="entry name" value="AAA"/>
    <property type="match status" value="2"/>
</dbReference>
<dbReference type="InterPro" id="IPR003439">
    <property type="entry name" value="ABC_transporter-like_ATP-bd"/>
</dbReference>
<dbReference type="OrthoDB" id="4008250at2"/>
<evidence type="ECO:0000256" key="1">
    <source>
        <dbReference type="ARBA" id="ARBA00005417"/>
    </source>
</evidence>
<dbReference type="RefSeq" id="WP_145910588.1">
    <property type="nucleotide sequence ID" value="NZ_VIWT01000005.1"/>
</dbReference>
<dbReference type="GO" id="GO:0055085">
    <property type="term" value="P:transmembrane transport"/>
    <property type="evidence" value="ECO:0007669"/>
    <property type="project" value="UniProtKB-ARBA"/>
</dbReference>
<dbReference type="SUPFAM" id="SSF52540">
    <property type="entry name" value="P-loop containing nucleoside triphosphate hydrolases"/>
    <property type="match status" value="2"/>
</dbReference>
<dbReference type="PROSITE" id="PS00211">
    <property type="entry name" value="ABC_TRANSPORTER_1"/>
    <property type="match status" value="1"/>
</dbReference>
<dbReference type="PANTHER" id="PTHR43776">
    <property type="entry name" value="TRANSPORT ATP-BINDING PROTEIN"/>
    <property type="match status" value="1"/>
</dbReference>
<comment type="similarity">
    <text evidence="1">Belongs to the ABC transporter superfamily.</text>
</comment>
<feature type="domain" description="ABC transporter" evidence="5">
    <location>
        <begin position="10"/>
        <end position="256"/>
    </location>
</feature>
<dbReference type="GO" id="GO:0016887">
    <property type="term" value="F:ATP hydrolysis activity"/>
    <property type="evidence" value="ECO:0007669"/>
    <property type="project" value="InterPro"/>
</dbReference>
<evidence type="ECO:0000313" key="6">
    <source>
        <dbReference type="EMBL" id="TWF73635.1"/>
    </source>
</evidence>
<reference evidence="6 7" key="1">
    <citation type="submission" date="2019-06" db="EMBL/GenBank/DDBJ databases">
        <title>Sequencing the genomes of 1000 actinobacteria strains.</title>
        <authorList>
            <person name="Klenk H.-P."/>
        </authorList>
    </citation>
    <scope>NUCLEOTIDE SEQUENCE [LARGE SCALE GENOMIC DNA]</scope>
    <source>
        <strain evidence="6 7">DSM 44826</strain>
    </source>
</reference>
<dbReference type="AlphaFoldDB" id="A0A561SFH7"/>
<dbReference type="PROSITE" id="PS50893">
    <property type="entry name" value="ABC_TRANSPORTER_2"/>
    <property type="match status" value="2"/>
</dbReference>
<evidence type="ECO:0000313" key="7">
    <source>
        <dbReference type="Proteomes" id="UP000317940"/>
    </source>
</evidence>
<organism evidence="6 7">
    <name type="scientific">Kitasatospora viridis</name>
    <dbReference type="NCBI Taxonomy" id="281105"/>
    <lineage>
        <taxon>Bacteria</taxon>
        <taxon>Bacillati</taxon>
        <taxon>Actinomycetota</taxon>
        <taxon>Actinomycetes</taxon>
        <taxon>Kitasatosporales</taxon>
        <taxon>Streptomycetaceae</taxon>
        <taxon>Kitasatospora</taxon>
    </lineage>
</organism>
<dbReference type="NCBIfam" id="NF008453">
    <property type="entry name" value="PRK11308.1"/>
    <property type="match status" value="2"/>
</dbReference>
<keyword evidence="3" id="KW-0547">Nucleotide-binding</keyword>
<proteinExistence type="inferred from homology"/>
<keyword evidence="2" id="KW-0813">Transport</keyword>
<dbReference type="GO" id="GO:0015833">
    <property type="term" value="P:peptide transport"/>
    <property type="evidence" value="ECO:0007669"/>
    <property type="project" value="InterPro"/>
</dbReference>
<evidence type="ECO:0000256" key="4">
    <source>
        <dbReference type="ARBA" id="ARBA00022840"/>
    </source>
</evidence>
<sequence>MTGNPPAPLLAVEGLRVAFGPGPGVVRDVSLALRRGECLALVGESGSGKSVTARTLVGMTGRHSRVRADRLEFDGLDLAALTERQWQRVRGRRIGLVLQDALVSLDPLRTVGAEIGEALRTHLPVTRAQARERVLELLADVGVPEPERRAAQYPHQLSGGLRQRALIASALAAGPELLLADEPTTALDATVQAQVLDLLGELVEQGTALLLISHDLSVVGRLADRVAVMYAGVVVEQGPAEQVLGEPRHPYTKALLAAVPGRARKGLPLAVPQPPRPAAGPDGCPYAARCALADDRCRAELPAVEPAAGDLAAGHGARCWYPDRALPLAVATTATSVAEPASGDPQRPVLLEVAGVSKTYRAPDGTAHDVVRDVSFAVAAGETLGLVGESGSGKTTVARIALGLLEPDAGAVAFAGEPWSGLTERQRRPRRGLLQLVQQDPLSSFDPRHDVRRILGEALAAAGLPRGTARDARIAELLDQVGLPAAVRQSRPAQLSGGQRQRVAIARALATEPRLLVCDEPVSALDVSIQAQVLDLLVSLQRELGLALLFISHDLGVVHHMSDRLIVLKDGELVESGDVHEVFDHPEHPYTRSLLSSMADGSRVG</sequence>
<dbReference type="PANTHER" id="PTHR43776:SF7">
    <property type="entry name" value="D,D-DIPEPTIDE TRANSPORT ATP-BINDING PROTEIN DDPF-RELATED"/>
    <property type="match status" value="1"/>
</dbReference>
<dbReference type="EMBL" id="VIWT01000005">
    <property type="protein sequence ID" value="TWF73635.1"/>
    <property type="molecule type" value="Genomic_DNA"/>
</dbReference>
<feature type="domain" description="ABC transporter" evidence="5">
    <location>
        <begin position="351"/>
        <end position="595"/>
    </location>
</feature>
<dbReference type="Gene3D" id="3.40.50.300">
    <property type="entry name" value="P-loop containing nucleotide triphosphate hydrolases"/>
    <property type="match status" value="2"/>
</dbReference>
<dbReference type="InterPro" id="IPR017871">
    <property type="entry name" value="ABC_transporter-like_CS"/>
</dbReference>
<evidence type="ECO:0000259" key="5">
    <source>
        <dbReference type="PROSITE" id="PS50893"/>
    </source>
</evidence>
<dbReference type="NCBIfam" id="TIGR01727">
    <property type="entry name" value="oligo_HPY"/>
    <property type="match status" value="1"/>
</dbReference>
<dbReference type="InterPro" id="IPR027417">
    <property type="entry name" value="P-loop_NTPase"/>
</dbReference>
<dbReference type="Pfam" id="PF00005">
    <property type="entry name" value="ABC_tran"/>
    <property type="match status" value="2"/>
</dbReference>
<accession>A0A561SFH7</accession>